<evidence type="ECO:0000256" key="2">
    <source>
        <dbReference type="ARBA" id="ARBA00009072"/>
    </source>
</evidence>
<dbReference type="Pfam" id="PF09751">
    <property type="entry name" value="Es2"/>
    <property type="match status" value="1"/>
</dbReference>
<protein>
    <submittedName>
        <fullName evidence="5">Uncharacterized protein</fullName>
    </submittedName>
</protein>
<gene>
    <name evidence="5" type="ORF">RFI_11086</name>
</gene>
<feature type="region of interest" description="Disordered" evidence="4">
    <location>
        <begin position="80"/>
        <end position="135"/>
    </location>
</feature>
<sequence length="654" mass="73688">MSTTLREFIREQRQLVALNDEQEQAMTIGTQSISSNIPENLTKENILDEESYVDALEHIITRDFYPDVFEARRKQLYEQSQARLSTQEMHKRNGTEHTETREKVTSSFDDIETPSRPGPNADVPNDKSMCEEEGEEACSIANSQVSQSKLGYVNGDRLSSRECKKMRGMSLNEFQAQYTSEDNASFKKLLYQSQLQHFEKYKWILDQQLQHEHRCEQLELLKYTNSENDWKQMNKSVSEIMLAIANGSNETMAALPSPQGQTGNDNSKDMTTTTTMSLLPAEKSHKDQIKAKLATIEDMRELYKGELEFWKFQPINSLLFYPEEVKRNTDSKDPSQARFGRQTSLDEKDLGLSFLGKSAPECIYENTRFPKGFKVPIKTDPNSNPNFSMTENQTPQINGYSLVKTPQIVPGGANDASDTPIVTWGNIADTPMLLDDENRPKEPIFKVPAVPKRDQITNALSKKNAEKLRAKEEAKRIATTPRHLWNYETPMTNASRIGTGKTRSLLRMRSGSSRARTIDELSPAARKLMEGKTGGKTPLFRPSTQRKGTIDEESNAHNPMNTIIRRRSSSTKWSRVGSSTSNAIASSVTLTNLKHTPIVTSNATESQPKARKLNSGIKQKGPNTYTANLKNSSAEVKIGQKRNINQANLTDGLL</sequence>
<reference evidence="5 6" key="1">
    <citation type="journal article" date="2013" name="Curr. Biol.">
        <title>The Genome of the Foraminiferan Reticulomyxa filosa.</title>
        <authorList>
            <person name="Glockner G."/>
            <person name="Hulsmann N."/>
            <person name="Schleicher M."/>
            <person name="Noegel A.A."/>
            <person name="Eichinger L."/>
            <person name="Gallinger C."/>
            <person name="Pawlowski J."/>
            <person name="Sierra R."/>
            <person name="Euteneuer U."/>
            <person name="Pillet L."/>
            <person name="Moustafa A."/>
            <person name="Platzer M."/>
            <person name="Groth M."/>
            <person name="Szafranski K."/>
            <person name="Schliwa M."/>
        </authorList>
    </citation>
    <scope>NUCLEOTIDE SEQUENCE [LARGE SCALE GENOMIC DNA]</scope>
</reference>
<dbReference type="PANTHER" id="PTHR12940">
    <property type="entry name" value="ES-2 PROTEIN - RELATED"/>
    <property type="match status" value="1"/>
</dbReference>
<dbReference type="InterPro" id="IPR019148">
    <property type="entry name" value="Nuclear_protein_DGCR14_ESS-2"/>
</dbReference>
<evidence type="ECO:0000313" key="5">
    <source>
        <dbReference type="EMBL" id="ETO26050.1"/>
    </source>
</evidence>
<evidence type="ECO:0000256" key="1">
    <source>
        <dbReference type="ARBA" id="ARBA00004123"/>
    </source>
</evidence>
<dbReference type="AlphaFoldDB" id="X6NIA1"/>
<evidence type="ECO:0000256" key="3">
    <source>
        <dbReference type="ARBA" id="ARBA00023242"/>
    </source>
</evidence>
<evidence type="ECO:0000313" key="6">
    <source>
        <dbReference type="Proteomes" id="UP000023152"/>
    </source>
</evidence>
<dbReference type="Proteomes" id="UP000023152">
    <property type="component" value="Unassembled WGS sequence"/>
</dbReference>
<feature type="region of interest" description="Disordered" evidence="4">
    <location>
        <begin position="530"/>
        <end position="555"/>
    </location>
</feature>
<dbReference type="GO" id="GO:0071013">
    <property type="term" value="C:catalytic step 2 spliceosome"/>
    <property type="evidence" value="ECO:0007669"/>
    <property type="project" value="TreeGrafter"/>
</dbReference>
<feature type="compositionally biased region" description="Basic and acidic residues" evidence="4">
    <location>
        <begin position="88"/>
        <end position="104"/>
    </location>
</feature>
<name>X6NIA1_RETFI</name>
<dbReference type="EMBL" id="ASPP01008120">
    <property type="protein sequence ID" value="ETO26050.1"/>
    <property type="molecule type" value="Genomic_DNA"/>
</dbReference>
<proteinExistence type="inferred from homology"/>
<comment type="caution">
    <text evidence="5">The sequence shown here is derived from an EMBL/GenBank/DDBJ whole genome shotgun (WGS) entry which is preliminary data.</text>
</comment>
<evidence type="ECO:0000256" key="4">
    <source>
        <dbReference type="SAM" id="MobiDB-lite"/>
    </source>
</evidence>
<feature type="region of interest" description="Disordered" evidence="4">
    <location>
        <begin position="599"/>
        <end position="627"/>
    </location>
</feature>
<dbReference type="OMA" id="YKAWNTV"/>
<dbReference type="PANTHER" id="PTHR12940:SF0">
    <property type="entry name" value="SPLICING FACTOR ESS-2 HOMOLOG"/>
    <property type="match status" value="1"/>
</dbReference>
<comment type="similarity">
    <text evidence="2">Belongs to the ESS2 family.</text>
</comment>
<keyword evidence="6" id="KW-1185">Reference proteome</keyword>
<accession>X6NIA1</accession>
<keyword evidence="3" id="KW-0539">Nucleus</keyword>
<dbReference type="OrthoDB" id="19679at2759"/>
<organism evidence="5 6">
    <name type="scientific">Reticulomyxa filosa</name>
    <dbReference type="NCBI Taxonomy" id="46433"/>
    <lineage>
        <taxon>Eukaryota</taxon>
        <taxon>Sar</taxon>
        <taxon>Rhizaria</taxon>
        <taxon>Retaria</taxon>
        <taxon>Foraminifera</taxon>
        <taxon>Monothalamids</taxon>
        <taxon>Reticulomyxidae</taxon>
        <taxon>Reticulomyxa</taxon>
    </lineage>
</organism>
<comment type="subcellular location">
    <subcellularLocation>
        <location evidence="1">Nucleus</location>
    </subcellularLocation>
</comment>